<sequence>MNTKVQGWTIVHQRRSEWRGVFDGAFLGERDGAWLAGRMFQGKSMRDGFGENGEWWYATYYDSQFEHEANRALRAVREYIRLAKEAADCWDSIFDQRAGEAVDRHWAHRVSLEGVHDMSAAWVHPGLTGDIRGGTILLPAVEAKYELLKYMRGSYAVREEFREVPQIRPGSALAQAYDAAIAAAGPVRLSVAGDHFSLSYDGSYSLDPRSPGIPRNPHPSWRTSD</sequence>
<dbReference type="EMBL" id="JAALLH010000001">
    <property type="protein sequence ID" value="NIY68103.1"/>
    <property type="molecule type" value="Genomic_DNA"/>
</dbReference>
<protein>
    <submittedName>
        <fullName evidence="1">Uncharacterized protein</fullName>
    </submittedName>
</protein>
<comment type="caution">
    <text evidence="1">The sequence shown here is derived from an EMBL/GenBank/DDBJ whole genome shotgun (WGS) entry which is preliminary data.</text>
</comment>
<proteinExistence type="predicted"/>
<evidence type="ECO:0000313" key="2">
    <source>
        <dbReference type="Proteomes" id="UP000536624"/>
    </source>
</evidence>
<organism evidence="1 2">
    <name type="scientific">Streptomyces malaysiensis</name>
    <dbReference type="NCBI Taxonomy" id="92644"/>
    <lineage>
        <taxon>Bacteria</taxon>
        <taxon>Bacillati</taxon>
        <taxon>Actinomycetota</taxon>
        <taxon>Actinomycetes</taxon>
        <taxon>Kitasatosporales</taxon>
        <taxon>Streptomycetaceae</taxon>
        <taxon>Streptomyces</taxon>
        <taxon>Streptomyces violaceusniger group</taxon>
    </lineage>
</organism>
<accession>A0A7X5X7M2</accession>
<dbReference type="AlphaFoldDB" id="A0A7X5X7M2"/>
<evidence type="ECO:0000313" key="1">
    <source>
        <dbReference type="EMBL" id="NIY68103.1"/>
    </source>
</evidence>
<dbReference type="RefSeq" id="WP_167503223.1">
    <property type="nucleotide sequence ID" value="NZ_JAALLH010000001.1"/>
</dbReference>
<reference evidence="1 2" key="1">
    <citation type="submission" date="2020-02" db="EMBL/GenBank/DDBJ databases">
        <title>Streptomyces malaysiensis DSM14702 (JHCC583434, PFL_A843) Genome sequencing and assembly.</title>
        <authorList>
            <person name="Samborskyy M."/>
        </authorList>
    </citation>
    <scope>NUCLEOTIDE SEQUENCE [LARGE SCALE GENOMIC DNA]</scope>
    <source>
        <strain evidence="1 2">DSM 14702</strain>
    </source>
</reference>
<name>A0A7X5X7M2_STRMQ</name>
<gene>
    <name evidence="1" type="ORF">SMALB_6185</name>
</gene>
<dbReference type="Proteomes" id="UP000536624">
    <property type="component" value="Unassembled WGS sequence"/>
</dbReference>